<reference evidence="1" key="1">
    <citation type="submission" date="2019-06" db="EMBL/GenBank/DDBJ databases">
        <authorList>
            <person name="Zheng W."/>
        </authorList>
    </citation>
    <scope>NUCLEOTIDE SEQUENCE</scope>
    <source>
        <strain evidence="1">QDHG01</strain>
    </source>
</reference>
<dbReference type="Pfam" id="PF06041">
    <property type="entry name" value="DUF924"/>
    <property type="match status" value="1"/>
</dbReference>
<protein>
    <recommendedName>
        <fullName evidence="3">DUF924 domain-containing protein</fullName>
    </recommendedName>
</protein>
<dbReference type="InterPro" id="IPR011990">
    <property type="entry name" value="TPR-like_helical_dom_sf"/>
</dbReference>
<dbReference type="InterPro" id="IPR010323">
    <property type="entry name" value="DUF924"/>
</dbReference>
<name>A0A8J8T3H2_HALGN</name>
<dbReference type="EMBL" id="RRYP01006955">
    <property type="protein sequence ID" value="TNV80839.1"/>
    <property type="molecule type" value="Genomic_DNA"/>
</dbReference>
<dbReference type="Gene3D" id="1.25.40.10">
    <property type="entry name" value="Tetratricopeptide repeat domain"/>
    <property type="match status" value="1"/>
</dbReference>
<dbReference type="OrthoDB" id="310751at2759"/>
<accession>A0A8J8T3H2</accession>
<dbReference type="Proteomes" id="UP000785679">
    <property type="component" value="Unassembled WGS sequence"/>
</dbReference>
<evidence type="ECO:0000313" key="2">
    <source>
        <dbReference type="Proteomes" id="UP000785679"/>
    </source>
</evidence>
<dbReference type="AlphaFoldDB" id="A0A8J8T3H2"/>
<comment type="caution">
    <text evidence="1">The sequence shown here is derived from an EMBL/GenBank/DDBJ whole genome shotgun (WGS) entry which is preliminary data.</text>
</comment>
<evidence type="ECO:0000313" key="1">
    <source>
        <dbReference type="EMBL" id="TNV80839.1"/>
    </source>
</evidence>
<keyword evidence="2" id="KW-1185">Reference proteome</keyword>
<organism evidence="1 2">
    <name type="scientific">Halteria grandinella</name>
    <dbReference type="NCBI Taxonomy" id="5974"/>
    <lineage>
        <taxon>Eukaryota</taxon>
        <taxon>Sar</taxon>
        <taxon>Alveolata</taxon>
        <taxon>Ciliophora</taxon>
        <taxon>Intramacronucleata</taxon>
        <taxon>Spirotrichea</taxon>
        <taxon>Stichotrichia</taxon>
        <taxon>Sporadotrichida</taxon>
        <taxon>Halteriidae</taxon>
        <taxon>Halteria</taxon>
    </lineage>
</organism>
<proteinExistence type="predicted"/>
<sequence>MQSSLVSPDRIPAILSFWFGEGEDRNKAPKPAQFKIWFMCKPEDDAQIRELFAEDLQKLARGEYDSWKSDKAGKLAAVILADQLSRNIFRRQKEAFDYDHISLAISKGMTDDEILSYDIQEQSFLMLPFEHSENRDDQVRAVELANLVASKVPAEAEEGIKGFVKQLITYANQHKEIIDRFGRYPHRNEFLGRENTEEETEYLKTATRFGQ</sequence>
<dbReference type="SUPFAM" id="SSF48452">
    <property type="entry name" value="TPR-like"/>
    <property type="match status" value="1"/>
</dbReference>
<dbReference type="Gene3D" id="1.20.58.320">
    <property type="entry name" value="TPR-like"/>
    <property type="match status" value="1"/>
</dbReference>
<evidence type="ECO:0008006" key="3">
    <source>
        <dbReference type="Google" id="ProtNLM"/>
    </source>
</evidence>
<gene>
    <name evidence="1" type="ORF">FGO68_gene14747</name>
</gene>